<dbReference type="CDD" id="cd23081">
    <property type="entry name" value="cpPDZ_EcRseP-like"/>
    <property type="match status" value="1"/>
</dbReference>
<keyword evidence="6 11" id="KW-0378">Hydrolase</keyword>
<evidence type="ECO:0000259" key="12">
    <source>
        <dbReference type="PROSITE" id="PS50106"/>
    </source>
</evidence>
<comment type="cofactor">
    <cofactor evidence="1 11">
        <name>Zn(2+)</name>
        <dbReference type="ChEBI" id="CHEBI:29105"/>
    </cofactor>
</comment>
<keyword evidence="8 11" id="KW-1133">Transmembrane helix</keyword>
<dbReference type="PANTHER" id="PTHR42837">
    <property type="entry name" value="REGULATOR OF SIGMA-E PROTEASE RSEP"/>
    <property type="match status" value="1"/>
</dbReference>
<keyword evidence="14" id="KW-1185">Reference proteome</keyword>
<dbReference type="InterPro" id="IPR041489">
    <property type="entry name" value="PDZ_6"/>
</dbReference>
<dbReference type="Gene3D" id="2.30.42.10">
    <property type="match status" value="1"/>
</dbReference>
<name>A0A2S6MYD6_RHOGL</name>
<gene>
    <name evidence="13" type="ORF">CCS01_27425</name>
</gene>
<comment type="caution">
    <text evidence="13">The sequence shown here is derived from an EMBL/GenBank/DDBJ whole genome shotgun (WGS) entry which is preliminary data.</text>
</comment>
<dbReference type="EMBL" id="NHRY01000260">
    <property type="protein sequence ID" value="PPQ27384.1"/>
    <property type="molecule type" value="Genomic_DNA"/>
</dbReference>
<dbReference type="SUPFAM" id="SSF50156">
    <property type="entry name" value="PDZ domain-like"/>
    <property type="match status" value="1"/>
</dbReference>
<evidence type="ECO:0000313" key="14">
    <source>
        <dbReference type="Proteomes" id="UP000239724"/>
    </source>
</evidence>
<dbReference type="Proteomes" id="UP000239724">
    <property type="component" value="Unassembled WGS sequence"/>
</dbReference>
<evidence type="ECO:0000256" key="6">
    <source>
        <dbReference type="ARBA" id="ARBA00022801"/>
    </source>
</evidence>
<dbReference type="InterPro" id="IPR001478">
    <property type="entry name" value="PDZ"/>
</dbReference>
<dbReference type="GO" id="GO:0006508">
    <property type="term" value="P:proteolysis"/>
    <property type="evidence" value="ECO:0007669"/>
    <property type="project" value="UniProtKB-KW"/>
</dbReference>
<dbReference type="GO" id="GO:0004222">
    <property type="term" value="F:metalloendopeptidase activity"/>
    <property type="evidence" value="ECO:0007669"/>
    <property type="project" value="InterPro"/>
</dbReference>
<keyword evidence="4 13" id="KW-0645">Protease</keyword>
<keyword evidence="5 11" id="KW-0812">Transmembrane</keyword>
<reference evidence="13 14" key="1">
    <citation type="journal article" date="2018" name="Arch. Microbiol.">
        <title>New insights into the metabolic potential of the phototrophic purple bacterium Rhodopila globiformis DSM 161(T) from its draft genome sequence and evidence for a vanadium-dependent nitrogenase.</title>
        <authorList>
            <person name="Imhoff J.F."/>
            <person name="Rahn T."/>
            <person name="Kunzel S."/>
            <person name="Neulinger S.C."/>
        </authorList>
    </citation>
    <scope>NUCLEOTIDE SEQUENCE [LARGE SCALE GENOMIC DNA]</scope>
    <source>
        <strain evidence="13 14">DSM 161</strain>
    </source>
</reference>
<dbReference type="PROSITE" id="PS50106">
    <property type="entry name" value="PDZ"/>
    <property type="match status" value="1"/>
</dbReference>
<feature type="domain" description="PDZ" evidence="12">
    <location>
        <begin position="127"/>
        <end position="169"/>
    </location>
</feature>
<dbReference type="InterPro" id="IPR008915">
    <property type="entry name" value="Peptidase_M50"/>
</dbReference>
<keyword evidence="9 11" id="KW-0482">Metalloprotease</keyword>
<keyword evidence="11" id="KW-0479">Metal-binding</keyword>
<evidence type="ECO:0000256" key="8">
    <source>
        <dbReference type="ARBA" id="ARBA00022989"/>
    </source>
</evidence>
<dbReference type="OrthoDB" id="9782003at2"/>
<evidence type="ECO:0000313" key="13">
    <source>
        <dbReference type="EMBL" id="PPQ27384.1"/>
    </source>
</evidence>
<dbReference type="InterPro" id="IPR036034">
    <property type="entry name" value="PDZ_sf"/>
</dbReference>
<evidence type="ECO:0000256" key="2">
    <source>
        <dbReference type="ARBA" id="ARBA00004141"/>
    </source>
</evidence>
<dbReference type="AlphaFoldDB" id="A0A2S6MYD6"/>
<dbReference type="CDD" id="cd06163">
    <property type="entry name" value="S2P-M50_PDZ_RseP-like"/>
    <property type="match status" value="1"/>
</dbReference>
<dbReference type="NCBIfam" id="TIGR00054">
    <property type="entry name" value="RIP metalloprotease RseP"/>
    <property type="match status" value="1"/>
</dbReference>
<evidence type="ECO:0000256" key="10">
    <source>
        <dbReference type="ARBA" id="ARBA00023136"/>
    </source>
</evidence>
<dbReference type="PANTHER" id="PTHR42837:SF2">
    <property type="entry name" value="MEMBRANE METALLOPROTEASE ARASP2, CHLOROPLASTIC-RELATED"/>
    <property type="match status" value="1"/>
</dbReference>
<dbReference type="GO" id="GO:0046872">
    <property type="term" value="F:metal ion binding"/>
    <property type="evidence" value="ECO:0007669"/>
    <property type="project" value="UniProtKB-KW"/>
</dbReference>
<evidence type="ECO:0000256" key="7">
    <source>
        <dbReference type="ARBA" id="ARBA00022833"/>
    </source>
</evidence>
<comment type="similarity">
    <text evidence="3 11">Belongs to the peptidase M50B family.</text>
</comment>
<dbReference type="SMART" id="SM00228">
    <property type="entry name" value="PDZ"/>
    <property type="match status" value="1"/>
</dbReference>
<dbReference type="Pfam" id="PF17820">
    <property type="entry name" value="PDZ_6"/>
    <property type="match status" value="1"/>
</dbReference>
<keyword evidence="10 11" id="KW-0472">Membrane</keyword>
<dbReference type="Pfam" id="PF02163">
    <property type="entry name" value="Peptidase_M50"/>
    <property type="match status" value="1"/>
</dbReference>
<evidence type="ECO:0000256" key="9">
    <source>
        <dbReference type="ARBA" id="ARBA00023049"/>
    </source>
</evidence>
<accession>A0A2S6MYD6</accession>
<dbReference type="GO" id="GO:0016020">
    <property type="term" value="C:membrane"/>
    <property type="evidence" value="ECO:0007669"/>
    <property type="project" value="UniProtKB-SubCell"/>
</dbReference>
<sequence length="369" mass="40075">MTIVPEFFRSIVAFVIVLGILVFVHELGHYLAARWRGVRVDVFSIGFGQALKSWTDRHGTVWKVAWIPLGGYVKLHGQERPQDVPPEVRATWIPGETFHDKPVLSRAIIVAAGPAANFLLAMVVFAGLYIAVGRPVTLPIIRSVVPDSPAAKAGLMVQDRVLSIRGKPIATFEDLQRIVTEHPGQTLPMVIERDGQKRDITVTTNARTSGFHQVGLLGVRGGVTEYHHVSVPGAIWGGIHQTWVITADTFRGIGQMISGTRGTAELGGPLRIAQLSGQVAQLGPSYLVDFIGLLSVNLGLINLFPIPVLDGGHLMFFLAEALRGRPLSQRAQEYGFRAGLAVLACLFVFATWNDLSHLGIVRWVAGLTG</sequence>
<keyword evidence="7 11" id="KW-0862">Zinc</keyword>
<protein>
    <recommendedName>
        <fullName evidence="11">Zinc metalloprotease</fullName>
        <ecNumber evidence="11">3.4.24.-</ecNumber>
    </recommendedName>
</protein>
<comment type="subcellular location">
    <subcellularLocation>
        <location evidence="2">Membrane</location>
        <topology evidence="2">Multi-pass membrane protein</topology>
    </subcellularLocation>
</comment>
<proteinExistence type="inferred from homology"/>
<organism evidence="13 14">
    <name type="scientific">Rhodopila globiformis</name>
    <name type="common">Rhodopseudomonas globiformis</name>
    <dbReference type="NCBI Taxonomy" id="1071"/>
    <lineage>
        <taxon>Bacteria</taxon>
        <taxon>Pseudomonadati</taxon>
        <taxon>Pseudomonadota</taxon>
        <taxon>Alphaproteobacteria</taxon>
        <taxon>Acetobacterales</taxon>
        <taxon>Acetobacteraceae</taxon>
        <taxon>Rhodopila</taxon>
    </lineage>
</organism>
<evidence type="ECO:0000256" key="3">
    <source>
        <dbReference type="ARBA" id="ARBA00007931"/>
    </source>
</evidence>
<feature type="transmembrane region" description="Helical" evidence="11">
    <location>
        <begin position="107"/>
        <end position="132"/>
    </location>
</feature>
<evidence type="ECO:0000256" key="11">
    <source>
        <dbReference type="RuleBase" id="RU362031"/>
    </source>
</evidence>
<evidence type="ECO:0000256" key="4">
    <source>
        <dbReference type="ARBA" id="ARBA00022670"/>
    </source>
</evidence>
<dbReference type="InterPro" id="IPR004387">
    <property type="entry name" value="Pept_M50_Zn"/>
</dbReference>
<evidence type="ECO:0000256" key="5">
    <source>
        <dbReference type="ARBA" id="ARBA00022692"/>
    </source>
</evidence>
<dbReference type="EC" id="3.4.24.-" evidence="11"/>
<feature type="transmembrane region" description="Helical" evidence="11">
    <location>
        <begin position="7"/>
        <end position="25"/>
    </location>
</feature>
<evidence type="ECO:0000256" key="1">
    <source>
        <dbReference type="ARBA" id="ARBA00001947"/>
    </source>
</evidence>